<feature type="compositionally biased region" description="Pro residues" evidence="1">
    <location>
        <begin position="489"/>
        <end position="528"/>
    </location>
</feature>
<proteinExistence type="predicted"/>
<feature type="compositionally biased region" description="Low complexity" evidence="1">
    <location>
        <begin position="546"/>
        <end position="563"/>
    </location>
</feature>
<comment type="caution">
    <text evidence="3">The sequence shown here is derived from an EMBL/GenBank/DDBJ whole genome shotgun (WGS) entry which is preliminary data.</text>
</comment>
<dbReference type="OrthoDB" id="442731at2759"/>
<evidence type="ECO:0000313" key="3">
    <source>
        <dbReference type="EMBL" id="PNH07942.1"/>
    </source>
</evidence>
<feature type="region of interest" description="Disordered" evidence="1">
    <location>
        <begin position="423"/>
        <end position="563"/>
    </location>
</feature>
<gene>
    <name evidence="3" type="ORF">TSOC_005565</name>
</gene>
<sequence length="563" mass="59119">MLMTSRWGQDEMTYYLRTDEGDRYRLAFCDGLALQDLAPNTRVTVQYQNATDGVLDTCQLPVVEGRRRRLFSGSIAPPLRPTFLVYITTLCNSAGEAAASVEDVQNLFNNNGGKSVASYYDTCSSGQVTVDPSQLKVVGPIRIPCSGSVPGVGSFVSTSCDNDNMINWHSYLDVQARAQGIVPTDYNHKIMILPRGFPNGISGCGASVGSSSVGPWLRTLSAKNNWGTGLVWINGDSFAAGDIEILFHEMGHNMMMAHANIPGNCGSDGNDQCDNTCPMGAAGGQGIRCLNAAHAWQLGWGQLSREFVDADMGYGAAQPVQLPAQLSNSQRAVSVTLGSQPRFFIAARINAPPYDLPFTKALNDKPFVLVHSYTGTPANQYQRTFLLATLAPGDRYTDAASGLVVAFTAWSDGAGASATLCRRRGSREQVCGDGMDDDCDGLDDASDPDCQGRMNGEARALSPPPPSPPPPPSRSTGTGDIEGGTTRRPPSPKGASSPPPPRPPPRPPSSPPPPSPPRKSPPPSPPPTAAAAIASTAAAPEKDHATTAATAASSAAAASGVQC</sequence>
<feature type="compositionally biased region" description="Pro residues" evidence="1">
    <location>
        <begin position="462"/>
        <end position="473"/>
    </location>
</feature>
<organism evidence="3 4">
    <name type="scientific">Tetrabaena socialis</name>
    <dbReference type="NCBI Taxonomy" id="47790"/>
    <lineage>
        <taxon>Eukaryota</taxon>
        <taxon>Viridiplantae</taxon>
        <taxon>Chlorophyta</taxon>
        <taxon>core chlorophytes</taxon>
        <taxon>Chlorophyceae</taxon>
        <taxon>CS clade</taxon>
        <taxon>Chlamydomonadales</taxon>
        <taxon>Tetrabaenaceae</taxon>
        <taxon>Tetrabaena</taxon>
    </lineage>
</organism>
<name>A0A2J8A5Y4_9CHLO</name>
<dbReference type="AlphaFoldDB" id="A0A2J8A5Y4"/>
<dbReference type="Proteomes" id="UP000236333">
    <property type="component" value="Unassembled WGS sequence"/>
</dbReference>
<feature type="compositionally biased region" description="Low complexity" evidence="1">
    <location>
        <begin position="529"/>
        <end position="539"/>
    </location>
</feature>
<evidence type="ECO:0000259" key="2">
    <source>
        <dbReference type="Pfam" id="PF05548"/>
    </source>
</evidence>
<dbReference type="Pfam" id="PF05548">
    <property type="entry name" value="Peptidase_M11"/>
    <property type="match status" value="1"/>
</dbReference>
<dbReference type="InterPro" id="IPR008752">
    <property type="entry name" value="Peptidase_M11"/>
</dbReference>
<accession>A0A2J8A5Y4</accession>
<dbReference type="EMBL" id="PGGS01000153">
    <property type="protein sequence ID" value="PNH07942.1"/>
    <property type="molecule type" value="Genomic_DNA"/>
</dbReference>
<evidence type="ECO:0000256" key="1">
    <source>
        <dbReference type="SAM" id="MobiDB-lite"/>
    </source>
</evidence>
<evidence type="ECO:0000313" key="4">
    <source>
        <dbReference type="Proteomes" id="UP000236333"/>
    </source>
</evidence>
<feature type="domain" description="Peptidase M11 gametolysin" evidence="2">
    <location>
        <begin position="84"/>
        <end position="385"/>
    </location>
</feature>
<feature type="compositionally biased region" description="Acidic residues" evidence="1">
    <location>
        <begin position="434"/>
        <end position="447"/>
    </location>
</feature>
<reference evidence="3 4" key="1">
    <citation type="journal article" date="2017" name="Mol. Biol. Evol.">
        <title>The 4-celled Tetrabaena socialis nuclear genome reveals the essential components for genetic control of cell number at the origin of multicellularity in the volvocine lineage.</title>
        <authorList>
            <person name="Featherston J."/>
            <person name="Arakaki Y."/>
            <person name="Hanschen E.R."/>
            <person name="Ferris P.J."/>
            <person name="Michod R.E."/>
            <person name="Olson B.J.S.C."/>
            <person name="Nozaki H."/>
            <person name="Durand P.M."/>
        </authorList>
    </citation>
    <scope>NUCLEOTIDE SEQUENCE [LARGE SCALE GENOMIC DNA]</scope>
    <source>
        <strain evidence="3 4">NIES-571</strain>
    </source>
</reference>
<keyword evidence="4" id="KW-1185">Reference proteome</keyword>
<protein>
    <submittedName>
        <fullName evidence="3">Autolysin</fullName>
    </submittedName>
</protein>